<dbReference type="EMBL" id="JACAZF010000004">
    <property type="protein sequence ID" value="KAF7307386.1"/>
    <property type="molecule type" value="Genomic_DNA"/>
</dbReference>
<evidence type="ECO:0000313" key="2">
    <source>
        <dbReference type="Proteomes" id="UP000636479"/>
    </source>
</evidence>
<proteinExistence type="predicted"/>
<dbReference type="AlphaFoldDB" id="A0A8H6SXS1"/>
<sequence>MKLVFAFRQSNLNLGACDREPYLFLPRYCHKSASFFLTTTCPHVQQTPTHRGSNRGFDLAVFRRLRSLESTSLSPFPHLSDYAIQDGSRMLVKLVKNDIQVAVLWVWRYCRDLTWATTGGVRECNLSVSLVLGALTLIP</sequence>
<accession>A0A8H6SXS1</accession>
<gene>
    <name evidence="1" type="ORF">MIND_00532700</name>
</gene>
<dbReference type="Proteomes" id="UP000636479">
    <property type="component" value="Unassembled WGS sequence"/>
</dbReference>
<dbReference type="RefSeq" id="XP_037222405.1">
    <property type="nucleotide sequence ID" value="XM_037362113.1"/>
</dbReference>
<protein>
    <submittedName>
        <fullName evidence="1">Uncharacterized protein</fullName>
    </submittedName>
</protein>
<dbReference type="GeneID" id="59344629"/>
<comment type="caution">
    <text evidence="1">The sequence shown here is derived from an EMBL/GenBank/DDBJ whole genome shotgun (WGS) entry which is preliminary data.</text>
</comment>
<keyword evidence="2" id="KW-1185">Reference proteome</keyword>
<reference evidence="1" key="1">
    <citation type="submission" date="2020-05" db="EMBL/GenBank/DDBJ databases">
        <title>Mycena genomes resolve the evolution of fungal bioluminescence.</title>
        <authorList>
            <person name="Tsai I.J."/>
        </authorList>
    </citation>
    <scope>NUCLEOTIDE SEQUENCE</scope>
    <source>
        <strain evidence="1">171206Taipei</strain>
    </source>
</reference>
<organism evidence="1 2">
    <name type="scientific">Mycena indigotica</name>
    <dbReference type="NCBI Taxonomy" id="2126181"/>
    <lineage>
        <taxon>Eukaryota</taxon>
        <taxon>Fungi</taxon>
        <taxon>Dikarya</taxon>
        <taxon>Basidiomycota</taxon>
        <taxon>Agaricomycotina</taxon>
        <taxon>Agaricomycetes</taxon>
        <taxon>Agaricomycetidae</taxon>
        <taxon>Agaricales</taxon>
        <taxon>Marasmiineae</taxon>
        <taxon>Mycenaceae</taxon>
        <taxon>Mycena</taxon>
    </lineage>
</organism>
<evidence type="ECO:0000313" key="1">
    <source>
        <dbReference type="EMBL" id="KAF7307386.1"/>
    </source>
</evidence>
<name>A0A8H6SXS1_9AGAR</name>